<feature type="region of interest" description="Disordered" evidence="1">
    <location>
        <begin position="125"/>
        <end position="153"/>
    </location>
</feature>
<evidence type="ECO:0000313" key="3">
    <source>
        <dbReference type="Proteomes" id="UP000485058"/>
    </source>
</evidence>
<dbReference type="AlphaFoldDB" id="A0A699YWD2"/>
<feature type="compositionally biased region" description="Low complexity" evidence="1">
    <location>
        <begin position="130"/>
        <end position="147"/>
    </location>
</feature>
<sequence length="153" mass="15325">MPACCAAFTGVALKAGRAAWMSPSCPLLPAFQRAWDPAGHTTALSSLISGLPDLAAMLGPKAAAEQLLPPLLALLPHRLPDLGPALVPVLAPLLALLPAEAHLDLVCLLPALVTGSSLQGGGQQVRRLEAAASTGSAAAPPAAEPVPGSHPTH</sequence>
<comment type="caution">
    <text evidence="2">The sequence shown here is derived from an EMBL/GenBank/DDBJ whole genome shotgun (WGS) entry which is preliminary data.</text>
</comment>
<evidence type="ECO:0000313" key="2">
    <source>
        <dbReference type="EMBL" id="GFH13515.1"/>
    </source>
</evidence>
<accession>A0A699YWD2</accession>
<dbReference type="EMBL" id="BLLF01000621">
    <property type="protein sequence ID" value="GFH13515.1"/>
    <property type="molecule type" value="Genomic_DNA"/>
</dbReference>
<gene>
    <name evidence="2" type="ORF">HaLaN_09414</name>
</gene>
<keyword evidence="3" id="KW-1185">Reference proteome</keyword>
<name>A0A699YWD2_HAELA</name>
<organism evidence="2 3">
    <name type="scientific">Haematococcus lacustris</name>
    <name type="common">Green alga</name>
    <name type="synonym">Haematococcus pluvialis</name>
    <dbReference type="NCBI Taxonomy" id="44745"/>
    <lineage>
        <taxon>Eukaryota</taxon>
        <taxon>Viridiplantae</taxon>
        <taxon>Chlorophyta</taxon>
        <taxon>core chlorophytes</taxon>
        <taxon>Chlorophyceae</taxon>
        <taxon>CS clade</taxon>
        <taxon>Chlamydomonadales</taxon>
        <taxon>Haematococcaceae</taxon>
        <taxon>Haematococcus</taxon>
    </lineage>
</organism>
<reference evidence="2 3" key="1">
    <citation type="submission" date="2020-02" db="EMBL/GenBank/DDBJ databases">
        <title>Draft genome sequence of Haematococcus lacustris strain NIES-144.</title>
        <authorList>
            <person name="Morimoto D."/>
            <person name="Nakagawa S."/>
            <person name="Yoshida T."/>
            <person name="Sawayama S."/>
        </authorList>
    </citation>
    <scope>NUCLEOTIDE SEQUENCE [LARGE SCALE GENOMIC DNA]</scope>
    <source>
        <strain evidence="2 3">NIES-144</strain>
    </source>
</reference>
<evidence type="ECO:0000256" key="1">
    <source>
        <dbReference type="SAM" id="MobiDB-lite"/>
    </source>
</evidence>
<dbReference type="Proteomes" id="UP000485058">
    <property type="component" value="Unassembled WGS sequence"/>
</dbReference>
<protein>
    <submittedName>
        <fullName evidence="2">Uncharacterized protein</fullName>
    </submittedName>
</protein>
<proteinExistence type="predicted"/>
<feature type="non-terminal residue" evidence="2">
    <location>
        <position position="1"/>
    </location>
</feature>